<name>A0A3N0B4F3_9ACTN</name>
<evidence type="ECO:0000313" key="2">
    <source>
        <dbReference type="Proteomes" id="UP000269591"/>
    </source>
</evidence>
<evidence type="ECO:0000313" key="1">
    <source>
        <dbReference type="EMBL" id="RNL41972.1"/>
    </source>
</evidence>
<dbReference type="EMBL" id="QIBX01000001">
    <property type="protein sequence ID" value="RNL41972.1"/>
    <property type="molecule type" value="Genomic_DNA"/>
</dbReference>
<gene>
    <name evidence="1" type="ORF">DMP06_00765</name>
</gene>
<reference evidence="2" key="1">
    <citation type="submission" date="2018-05" db="EMBL/GenBank/DDBJ databases">
        <title>Genome Sequencing of selected type strains of the family Eggerthellaceae.</title>
        <authorList>
            <person name="Danylec N."/>
            <person name="Stoll D.A."/>
            <person name="Doetsch A."/>
            <person name="Huch M."/>
        </authorList>
    </citation>
    <scope>NUCLEOTIDE SEQUENCE [LARGE SCALE GENOMIC DNA]</scope>
    <source>
        <strain evidence="2">DSM 24851</strain>
    </source>
</reference>
<dbReference type="AlphaFoldDB" id="A0A3N0B4F3"/>
<protein>
    <submittedName>
        <fullName evidence="1">Uncharacterized protein</fullName>
    </submittedName>
</protein>
<comment type="caution">
    <text evidence="1">The sequence shown here is derived from an EMBL/GenBank/DDBJ whole genome shotgun (WGS) entry which is preliminary data.</text>
</comment>
<accession>A0A3N0B4F3</accession>
<proteinExistence type="predicted"/>
<organism evidence="1 2">
    <name type="scientific">Slackia equolifaciens</name>
    <dbReference type="NCBI Taxonomy" id="498718"/>
    <lineage>
        <taxon>Bacteria</taxon>
        <taxon>Bacillati</taxon>
        <taxon>Actinomycetota</taxon>
        <taxon>Coriobacteriia</taxon>
        <taxon>Eggerthellales</taxon>
        <taxon>Eggerthellaceae</taxon>
        <taxon>Slackia</taxon>
    </lineage>
</organism>
<sequence length="64" mass="7171">MEGALNACTAMLLKKTRLARFGGCFAEKDAFSDSQQCPGLMFHGSLIERFSIMPDERLIQDFLL</sequence>
<keyword evidence="2" id="KW-1185">Reference proteome</keyword>
<dbReference type="Proteomes" id="UP000269591">
    <property type="component" value="Unassembled WGS sequence"/>
</dbReference>